<organism evidence="1">
    <name type="scientific">bioreactor metagenome</name>
    <dbReference type="NCBI Taxonomy" id="1076179"/>
    <lineage>
        <taxon>unclassified sequences</taxon>
        <taxon>metagenomes</taxon>
        <taxon>ecological metagenomes</taxon>
    </lineage>
</organism>
<dbReference type="AlphaFoldDB" id="A0A645G203"/>
<reference evidence="1" key="1">
    <citation type="submission" date="2019-08" db="EMBL/GenBank/DDBJ databases">
        <authorList>
            <person name="Kucharzyk K."/>
            <person name="Murdoch R.W."/>
            <person name="Higgins S."/>
            <person name="Loffler F."/>
        </authorList>
    </citation>
    <scope>NUCLEOTIDE SEQUENCE</scope>
</reference>
<gene>
    <name evidence="1" type="ORF">SDC9_167347</name>
</gene>
<evidence type="ECO:0000313" key="1">
    <source>
        <dbReference type="EMBL" id="MPN19972.1"/>
    </source>
</evidence>
<proteinExistence type="predicted"/>
<dbReference type="EMBL" id="VSSQ01067614">
    <property type="protein sequence ID" value="MPN19972.1"/>
    <property type="molecule type" value="Genomic_DNA"/>
</dbReference>
<sequence length="133" mass="14134">MSWFSKIPLSRADQLPTIRKNAVTKTVAFGRLKPMSIRLRHPSSTIAMTELSAAENSAMKNRTAIRNPPVVWAKRFVRLTKVSPFAPDFITAIGSGASAKTAGSTTIPASIAATISPNVAVKALSMMSSSFAA</sequence>
<accession>A0A645G203</accession>
<protein>
    <submittedName>
        <fullName evidence="1">Uncharacterized protein</fullName>
    </submittedName>
</protein>
<name>A0A645G203_9ZZZZ</name>
<comment type="caution">
    <text evidence="1">The sequence shown here is derived from an EMBL/GenBank/DDBJ whole genome shotgun (WGS) entry which is preliminary data.</text>
</comment>